<evidence type="ECO:0000313" key="1">
    <source>
        <dbReference type="EMBL" id="CEL00051.1"/>
    </source>
</evidence>
<sequence length="83" mass="8652">ESSISSHVYLTPESDNQSALVFNTDALITYSDSDSKRTSEHSTVVQNVAAVSPIQSTVLHDSSNPAAQVSSDCGAFGCNNSSS</sequence>
<name>A0A0B7C610_9EUPU</name>
<feature type="non-terminal residue" evidence="1">
    <location>
        <position position="83"/>
    </location>
</feature>
<accession>A0A0B7C610</accession>
<feature type="non-terminal residue" evidence="1">
    <location>
        <position position="1"/>
    </location>
</feature>
<organism evidence="1">
    <name type="scientific">Arion vulgaris</name>
    <dbReference type="NCBI Taxonomy" id="1028688"/>
    <lineage>
        <taxon>Eukaryota</taxon>
        <taxon>Metazoa</taxon>
        <taxon>Spiralia</taxon>
        <taxon>Lophotrochozoa</taxon>
        <taxon>Mollusca</taxon>
        <taxon>Gastropoda</taxon>
        <taxon>Heterobranchia</taxon>
        <taxon>Euthyneura</taxon>
        <taxon>Panpulmonata</taxon>
        <taxon>Eupulmonata</taxon>
        <taxon>Stylommatophora</taxon>
        <taxon>Helicina</taxon>
        <taxon>Arionoidea</taxon>
        <taxon>Arionidae</taxon>
        <taxon>Arion</taxon>
    </lineage>
</organism>
<dbReference type="AlphaFoldDB" id="A0A0B7C610"/>
<protein>
    <submittedName>
        <fullName evidence="1">Uncharacterized protein</fullName>
    </submittedName>
</protein>
<reference evidence="1" key="1">
    <citation type="submission" date="2014-12" db="EMBL/GenBank/DDBJ databases">
        <title>Insight into the proteome of Arion vulgaris.</title>
        <authorList>
            <person name="Aradska J."/>
            <person name="Bulat T."/>
            <person name="Smidak R."/>
            <person name="Sarate P."/>
            <person name="Gangsoo J."/>
            <person name="Sialana F."/>
            <person name="Bilban M."/>
            <person name="Lubec G."/>
        </authorList>
    </citation>
    <scope>NUCLEOTIDE SEQUENCE</scope>
    <source>
        <tissue evidence="1">Skin</tissue>
    </source>
</reference>
<dbReference type="EMBL" id="HACG01053180">
    <property type="protein sequence ID" value="CEL00051.1"/>
    <property type="molecule type" value="Transcribed_RNA"/>
</dbReference>
<proteinExistence type="predicted"/>
<gene>
    <name evidence="1" type="primary">ORF222730</name>
</gene>